<evidence type="ECO:0000256" key="1">
    <source>
        <dbReference type="SAM" id="Phobius"/>
    </source>
</evidence>
<comment type="caution">
    <text evidence="2">The sequence shown here is derived from an EMBL/GenBank/DDBJ whole genome shotgun (WGS) entry which is preliminary data.</text>
</comment>
<accession>A0A261QZ17</accession>
<keyword evidence="1" id="KW-0812">Transmembrane</keyword>
<feature type="transmembrane region" description="Helical" evidence="1">
    <location>
        <begin position="45"/>
        <end position="65"/>
    </location>
</feature>
<keyword evidence="1" id="KW-1133">Transmembrane helix</keyword>
<evidence type="ECO:0000313" key="2">
    <source>
        <dbReference type="EMBL" id="OZI18028.1"/>
    </source>
</evidence>
<reference evidence="3" key="1">
    <citation type="submission" date="2017-05" db="EMBL/GenBank/DDBJ databases">
        <title>Complete and WGS of Bordetella genogroups.</title>
        <authorList>
            <person name="Spilker T."/>
            <person name="Lipuma J."/>
        </authorList>
    </citation>
    <scope>NUCLEOTIDE SEQUENCE [LARGE SCALE GENOMIC DNA]</scope>
    <source>
        <strain evidence="3">AU18089</strain>
    </source>
</reference>
<name>A0A261QZ17_9BORD</name>
<evidence type="ECO:0000313" key="3">
    <source>
        <dbReference type="Proteomes" id="UP000216947"/>
    </source>
</evidence>
<keyword evidence="1" id="KW-0472">Membrane</keyword>
<dbReference type="Proteomes" id="UP000216947">
    <property type="component" value="Unassembled WGS sequence"/>
</dbReference>
<protein>
    <submittedName>
        <fullName evidence="2">Uncharacterized protein</fullName>
    </submittedName>
</protein>
<dbReference type="AlphaFoldDB" id="A0A261QZ17"/>
<dbReference type="EMBL" id="NEVK01000006">
    <property type="protein sequence ID" value="OZI18028.1"/>
    <property type="molecule type" value="Genomic_DNA"/>
</dbReference>
<organism evidence="2 3">
    <name type="scientific">Bordetella genomosp. 7</name>
    <dbReference type="NCBI Taxonomy" id="1416805"/>
    <lineage>
        <taxon>Bacteria</taxon>
        <taxon>Pseudomonadati</taxon>
        <taxon>Pseudomonadota</taxon>
        <taxon>Betaproteobacteria</taxon>
        <taxon>Burkholderiales</taxon>
        <taxon>Alcaligenaceae</taxon>
        <taxon>Bordetella</taxon>
    </lineage>
</organism>
<keyword evidence="3" id="KW-1185">Reference proteome</keyword>
<sequence>MPLRLPPVLVRPTTALRCGPLRSIGALCAPALSCAMQAANAARVVALLFRALVSYGLGGAVFIILHRLAHGRAMVAPGRRTVPDGPVGACQGQCASGASGAARPRMGRCSAQVMAAAAAV</sequence>
<dbReference type="RefSeq" id="WP_094797023.1">
    <property type="nucleotide sequence ID" value="NZ_NEVK01000006.1"/>
</dbReference>
<proteinExistence type="predicted"/>
<gene>
    <name evidence="2" type="ORF">CAL19_13195</name>
</gene>